<reference evidence="5 6" key="1">
    <citation type="submission" date="2016-12" db="EMBL/GenBank/DDBJ databases">
        <authorList>
            <person name="Song W.-J."/>
            <person name="Kurnit D.M."/>
        </authorList>
    </citation>
    <scope>NUCLEOTIDE SEQUENCE [LARGE SCALE GENOMIC DNA]</scope>
    <source>
        <strain evidence="5 6">DSM 12503</strain>
    </source>
</reference>
<keyword evidence="2" id="KW-0408">Iron</keyword>
<dbReference type="Gene3D" id="3.30.70.20">
    <property type="match status" value="1"/>
</dbReference>
<feature type="domain" description="4Fe-4S ferredoxin-type" evidence="4">
    <location>
        <begin position="188"/>
        <end position="217"/>
    </location>
</feature>
<evidence type="ECO:0000259" key="4">
    <source>
        <dbReference type="PROSITE" id="PS51379"/>
    </source>
</evidence>
<dbReference type="Proteomes" id="UP000184612">
    <property type="component" value="Unassembled WGS sequence"/>
</dbReference>
<dbReference type="InterPro" id="IPR047964">
    <property type="entry name" value="EFR1-like"/>
</dbReference>
<keyword evidence="3" id="KW-0411">Iron-sulfur</keyword>
<keyword evidence="1" id="KW-0479">Metal-binding</keyword>
<dbReference type="RefSeq" id="WP_073588028.1">
    <property type="nucleotide sequence ID" value="NZ_FRFD01000004.1"/>
</dbReference>
<dbReference type="PANTHER" id="PTHR43122">
    <property type="entry name" value="FERREDOXIN SUBUNIT OF PYRUVATE:FLAVODOXIN OXIDOREDUCTASE-RELATED"/>
    <property type="match status" value="1"/>
</dbReference>
<proteinExistence type="predicted"/>
<evidence type="ECO:0000313" key="6">
    <source>
        <dbReference type="Proteomes" id="UP000184612"/>
    </source>
</evidence>
<sequence>MKGAILYFSLTGNTKMACEYIKGKTKNSEFDVLDMRKEKWDLSKYDIVGFATYSEGFSIPKYVKNYFDAMEKVRDKPAFVFSSFGRNNGATTWILAKWVRKKGYKVVLDYALHTPENHPPTIKTDQSYENSPNDEELSGFNAFIDKLSEVCLKIENKEEISPKEVDVKLIYKIIPELNSTNLNRKFMGSKMVDDKLCIKCGKCAKSCAYNAIKMNEFPEFIEKQCHGCWACYNICPQKAIYTRQFNQYANYPKPNKLVEEKLKI</sequence>
<evidence type="ECO:0000256" key="2">
    <source>
        <dbReference type="ARBA" id="ARBA00023004"/>
    </source>
</evidence>
<dbReference type="InterPro" id="IPR017900">
    <property type="entry name" value="4Fe4S_Fe_S_CS"/>
</dbReference>
<dbReference type="InterPro" id="IPR017896">
    <property type="entry name" value="4Fe4S_Fe-S-bd"/>
</dbReference>
<dbReference type="InterPro" id="IPR029039">
    <property type="entry name" value="Flavoprotein-like_sf"/>
</dbReference>
<dbReference type="EMBL" id="FRFD01000004">
    <property type="protein sequence ID" value="SHO46756.1"/>
    <property type="molecule type" value="Genomic_DNA"/>
</dbReference>
<dbReference type="STRING" id="1121345.SAMN02745217_01277"/>
<name>A0A1M7Y3I8_9FIRM</name>
<dbReference type="AlphaFoldDB" id="A0A1M7Y3I8"/>
<dbReference type="GO" id="GO:0051536">
    <property type="term" value="F:iron-sulfur cluster binding"/>
    <property type="evidence" value="ECO:0007669"/>
    <property type="project" value="UniProtKB-KW"/>
</dbReference>
<protein>
    <submittedName>
        <fullName evidence="5">4Fe-4S dicluster domain-containing protein</fullName>
    </submittedName>
</protein>
<gene>
    <name evidence="5" type="ORF">SAMN02745217_01277</name>
</gene>
<feature type="domain" description="4Fe-4S ferredoxin-type" evidence="4">
    <location>
        <begin position="218"/>
        <end position="245"/>
    </location>
</feature>
<evidence type="ECO:0000313" key="5">
    <source>
        <dbReference type="EMBL" id="SHO46756.1"/>
    </source>
</evidence>
<evidence type="ECO:0000256" key="1">
    <source>
        <dbReference type="ARBA" id="ARBA00022723"/>
    </source>
</evidence>
<organism evidence="5 6">
    <name type="scientific">Anaerocolumna xylanovorans DSM 12503</name>
    <dbReference type="NCBI Taxonomy" id="1121345"/>
    <lineage>
        <taxon>Bacteria</taxon>
        <taxon>Bacillati</taxon>
        <taxon>Bacillota</taxon>
        <taxon>Clostridia</taxon>
        <taxon>Lachnospirales</taxon>
        <taxon>Lachnospiraceae</taxon>
        <taxon>Anaerocolumna</taxon>
    </lineage>
</organism>
<dbReference type="PANTHER" id="PTHR43122:SF1">
    <property type="entry name" value="IRON-SULFUR-BINDING PROTEIN"/>
    <property type="match status" value="1"/>
</dbReference>
<keyword evidence="6" id="KW-1185">Reference proteome</keyword>
<dbReference type="NCBIfam" id="NF038196">
    <property type="entry name" value="ferrodoxin_EFR1"/>
    <property type="match status" value="1"/>
</dbReference>
<dbReference type="PROSITE" id="PS00198">
    <property type="entry name" value="4FE4S_FER_1"/>
    <property type="match status" value="1"/>
</dbReference>
<evidence type="ECO:0000256" key="3">
    <source>
        <dbReference type="ARBA" id="ARBA00023014"/>
    </source>
</evidence>
<dbReference type="Pfam" id="PF12724">
    <property type="entry name" value="Flavodoxin_5"/>
    <property type="match status" value="1"/>
</dbReference>
<dbReference type="SUPFAM" id="SSF54862">
    <property type="entry name" value="4Fe-4S ferredoxins"/>
    <property type="match status" value="1"/>
</dbReference>
<dbReference type="PROSITE" id="PS51379">
    <property type="entry name" value="4FE4S_FER_2"/>
    <property type="match status" value="2"/>
</dbReference>
<dbReference type="Pfam" id="PF14697">
    <property type="entry name" value="Fer4_21"/>
    <property type="match status" value="1"/>
</dbReference>
<dbReference type="OrthoDB" id="9813995at2"/>
<accession>A0A1M7Y3I8</accession>
<dbReference type="GO" id="GO:0046872">
    <property type="term" value="F:metal ion binding"/>
    <property type="evidence" value="ECO:0007669"/>
    <property type="project" value="UniProtKB-KW"/>
</dbReference>
<dbReference type="Gene3D" id="3.40.50.360">
    <property type="match status" value="1"/>
</dbReference>
<dbReference type="InterPro" id="IPR026816">
    <property type="entry name" value="Flavodoxin_dom"/>
</dbReference>
<dbReference type="SUPFAM" id="SSF52218">
    <property type="entry name" value="Flavoproteins"/>
    <property type="match status" value="1"/>
</dbReference>